<dbReference type="InterPro" id="IPR013324">
    <property type="entry name" value="RNA_pol_sigma_r3/r4-like"/>
</dbReference>
<keyword evidence="4" id="KW-0804">Transcription</keyword>
<dbReference type="SUPFAM" id="SSF88659">
    <property type="entry name" value="Sigma3 and sigma4 domains of RNA polymerase sigma factors"/>
    <property type="match status" value="1"/>
</dbReference>
<dbReference type="PANTHER" id="PTHR43133">
    <property type="entry name" value="RNA POLYMERASE ECF-TYPE SIGMA FACTO"/>
    <property type="match status" value="1"/>
</dbReference>
<dbReference type="InterPro" id="IPR013325">
    <property type="entry name" value="RNA_pol_sigma_r2"/>
</dbReference>
<dbReference type="NCBIfam" id="TIGR02937">
    <property type="entry name" value="sigma70-ECF"/>
    <property type="match status" value="1"/>
</dbReference>
<comment type="similarity">
    <text evidence="1">Belongs to the sigma-70 factor family. ECF subfamily.</text>
</comment>
<feature type="domain" description="RNA polymerase sigma-70 region 2" evidence="5">
    <location>
        <begin position="27"/>
        <end position="94"/>
    </location>
</feature>
<dbReference type="InterPro" id="IPR014284">
    <property type="entry name" value="RNA_pol_sigma-70_dom"/>
</dbReference>
<dbReference type="RefSeq" id="WP_279298253.1">
    <property type="nucleotide sequence ID" value="NZ_JAOTIF010000015.1"/>
</dbReference>
<dbReference type="InterPro" id="IPR039425">
    <property type="entry name" value="RNA_pol_sigma-70-like"/>
</dbReference>
<dbReference type="GO" id="GO:0016987">
    <property type="term" value="F:sigma factor activity"/>
    <property type="evidence" value="ECO:0007669"/>
    <property type="project" value="UniProtKB-KW"/>
</dbReference>
<comment type="caution">
    <text evidence="7">The sequence shown here is derived from an EMBL/GenBank/DDBJ whole genome shotgun (WGS) entry which is preliminary data.</text>
</comment>
<dbReference type="EMBL" id="JAOTIF010000015">
    <property type="protein sequence ID" value="MCU7550816.1"/>
    <property type="molecule type" value="Genomic_DNA"/>
</dbReference>
<evidence type="ECO:0000313" key="7">
    <source>
        <dbReference type="EMBL" id="MCU7550816.1"/>
    </source>
</evidence>
<dbReference type="InterPro" id="IPR013249">
    <property type="entry name" value="RNA_pol_sigma70_r4_t2"/>
</dbReference>
<name>A0A9X2XXY0_9BACT</name>
<organism evidence="7 8">
    <name type="scientific">Paraflavisolibacter caeni</name>
    <dbReference type="NCBI Taxonomy" id="2982496"/>
    <lineage>
        <taxon>Bacteria</taxon>
        <taxon>Pseudomonadati</taxon>
        <taxon>Bacteroidota</taxon>
        <taxon>Chitinophagia</taxon>
        <taxon>Chitinophagales</taxon>
        <taxon>Chitinophagaceae</taxon>
        <taxon>Paraflavisolibacter</taxon>
    </lineage>
</organism>
<reference evidence="7" key="2">
    <citation type="submission" date="2023-04" db="EMBL/GenBank/DDBJ databases">
        <title>Paracnuella aquatica gen. nov., sp. nov., a member of the family Chitinophagaceae isolated from a hot spring.</title>
        <authorList>
            <person name="Wang C."/>
        </authorList>
    </citation>
    <scope>NUCLEOTIDE SEQUENCE</scope>
    <source>
        <strain evidence="7">LB-8</strain>
    </source>
</reference>
<keyword evidence="2" id="KW-0805">Transcription regulation</keyword>
<accession>A0A9X2XXY0</accession>
<dbReference type="InterPro" id="IPR036388">
    <property type="entry name" value="WH-like_DNA-bd_sf"/>
</dbReference>
<dbReference type="Pfam" id="PF08281">
    <property type="entry name" value="Sigma70_r4_2"/>
    <property type="match status" value="1"/>
</dbReference>
<dbReference type="SUPFAM" id="SSF88946">
    <property type="entry name" value="Sigma2 domain of RNA polymerase sigma factors"/>
    <property type="match status" value="1"/>
</dbReference>
<evidence type="ECO:0000259" key="6">
    <source>
        <dbReference type="Pfam" id="PF08281"/>
    </source>
</evidence>
<keyword evidence="8" id="KW-1185">Reference proteome</keyword>
<proteinExistence type="inferred from homology"/>
<dbReference type="Gene3D" id="1.10.1740.10">
    <property type="match status" value="1"/>
</dbReference>
<reference evidence="7" key="1">
    <citation type="submission" date="2022-09" db="EMBL/GenBank/DDBJ databases">
        <authorList>
            <person name="Yuan C."/>
            <person name="Ke Z."/>
        </authorList>
    </citation>
    <scope>NUCLEOTIDE SEQUENCE</scope>
    <source>
        <strain evidence="7">LB-8</strain>
    </source>
</reference>
<dbReference type="CDD" id="cd06171">
    <property type="entry name" value="Sigma70_r4"/>
    <property type="match status" value="1"/>
</dbReference>
<dbReference type="Gene3D" id="1.10.10.10">
    <property type="entry name" value="Winged helix-like DNA-binding domain superfamily/Winged helix DNA-binding domain"/>
    <property type="match status" value="1"/>
</dbReference>
<dbReference type="GO" id="GO:0003677">
    <property type="term" value="F:DNA binding"/>
    <property type="evidence" value="ECO:0007669"/>
    <property type="project" value="InterPro"/>
</dbReference>
<protein>
    <submittedName>
        <fullName evidence="7">Sigma-70 family RNA polymerase sigma factor</fullName>
    </submittedName>
</protein>
<evidence type="ECO:0000256" key="2">
    <source>
        <dbReference type="ARBA" id="ARBA00023015"/>
    </source>
</evidence>
<evidence type="ECO:0000259" key="5">
    <source>
        <dbReference type="Pfam" id="PF04542"/>
    </source>
</evidence>
<evidence type="ECO:0000256" key="3">
    <source>
        <dbReference type="ARBA" id="ARBA00023082"/>
    </source>
</evidence>
<evidence type="ECO:0000256" key="1">
    <source>
        <dbReference type="ARBA" id="ARBA00010641"/>
    </source>
</evidence>
<dbReference type="PANTHER" id="PTHR43133:SF62">
    <property type="entry name" value="RNA POLYMERASE SIGMA FACTOR SIGZ"/>
    <property type="match status" value="1"/>
</dbReference>
<dbReference type="Pfam" id="PF04542">
    <property type="entry name" value="Sigma70_r2"/>
    <property type="match status" value="1"/>
</dbReference>
<dbReference type="GO" id="GO:0006352">
    <property type="term" value="P:DNA-templated transcription initiation"/>
    <property type="evidence" value="ECO:0007669"/>
    <property type="project" value="InterPro"/>
</dbReference>
<dbReference type="Proteomes" id="UP001155483">
    <property type="component" value="Unassembled WGS sequence"/>
</dbReference>
<sequence>MPPSQNYTETSLIQGLLAHDEQAYSYLYDHYSKALFNIIYQIIPQQEVAEDVLQEVFIRLWQNITSYDASRGRLFTWMLNITRNLAIDRIRSKDYNKQTKTTELKEDVYEKRSEQAIINDIGLKNTMNQLPDENRKLLELAYFQGYTQEEISKLLNLPLGTVKTRIRSTLIQLRTLIGKNNS</sequence>
<dbReference type="InterPro" id="IPR007627">
    <property type="entry name" value="RNA_pol_sigma70_r2"/>
</dbReference>
<evidence type="ECO:0000313" key="8">
    <source>
        <dbReference type="Proteomes" id="UP001155483"/>
    </source>
</evidence>
<gene>
    <name evidence="7" type="ORF">OCK74_16980</name>
</gene>
<dbReference type="AlphaFoldDB" id="A0A9X2XXY0"/>
<feature type="domain" description="RNA polymerase sigma factor 70 region 4 type 2" evidence="6">
    <location>
        <begin position="125"/>
        <end position="167"/>
    </location>
</feature>
<keyword evidence="3" id="KW-0731">Sigma factor</keyword>
<evidence type="ECO:0000256" key="4">
    <source>
        <dbReference type="ARBA" id="ARBA00023163"/>
    </source>
</evidence>